<feature type="region of interest" description="Disordered" evidence="1">
    <location>
        <begin position="36"/>
        <end position="67"/>
    </location>
</feature>
<accession>A0A5S4H998</accession>
<sequence length="172" mass="18488">MDEVPGNDELPVAHPRMVAGKVDGMAGQIKEGLGLGGPVESKTGGINPLPCGNGADREEVRRTDPPDTNPYLQPWFVDYSPFMMTVNTWVSVRSEAEATAALTRLSERLSGTGWRITAFNRPAGGTWQLRVAAPEKGYGAVLEAPIAGEGTEQRIGLDVSSPCFRHPDEERA</sequence>
<keyword evidence="3" id="KW-1185">Reference proteome</keyword>
<gene>
    <name evidence="2" type="ORF">ETD96_04325</name>
</gene>
<organism evidence="2 3">
    <name type="scientific">Actinomadura geliboluensis</name>
    <dbReference type="NCBI Taxonomy" id="882440"/>
    <lineage>
        <taxon>Bacteria</taxon>
        <taxon>Bacillati</taxon>
        <taxon>Actinomycetota</taxon>
        <taxon>Actinomycetes</taxon>
        <taxon>Streptosporangiales</taxon>
        <taxon>Thermomonosporaceae</taxon>
        <taxon>Actinomadura</taxon>
    </lineage>
</organism>
<protein>
    <submittedName>
        <fullName evidence="2">Uncharacterized protein</fullName>
    </submittedName>
</protein>
<evidence type="ECO:0000256" key="1">
    <source>
        <dbReference type="SAM" id="MobiDB-lite"/>
    </source>
</evidence>
<evidence type="ECO:0000313" key="2">
    <source>
        <dbReference type="EMBL" id="TMR41727.1"/>
    </source>
</evidence>
<name>A0A5S4H998_9ACTN</name>
<reference evidence="2 3" key="1">
    <citation type="submission" date="2019-05" db="EMBL/GenBank/DDBJ databases">
        <title>Draft genome sequence of Actinomadura geliboluensis A8036.</title>
        <authorList>
            <person name="Saricaoglu S."/>
            <person name="Isik K."/>
        </authorList>
    </citation>
    <scope>NUCLEOTIDE SEQUENCE [LARGE SCALE GENOMIC DNA]</scope>
    <source>
        <strain evidence="2 3">A8036</strain>
    </source>
</reference>
<feature type="compositionally biased region" description="Basic and acidic residues" evidence="1">
    <location>
        <begin position="55"/>
        <end position="65"/>
    </location>
</feature>
<proteinExistence type="predicted"/>
<dbReference type="RefSeq" id="WP_138634384.1">
    <property type="nucleotide sequence ID" value="NZ_JASWDG010000070.1"/>
</dbReference>
<evidence type="ECO:0000313" key="3">
    <source>
        <dbReference type="Proteomes" id="UP000305238"/>
    </source>
</evidence>
<comment type="caution">
    <text evidence="2">The sequence shown here is derived from an EMBL/GenBank/DDBJ whole genome shotgun (WGS) entry which is preliminary data.</text>
</comment>
<dbReference type="OrthoDB" id="3472601at2"/>
<dbReference type="EMBL" id="VCKZ01000015">
    <property type="protein sequence ID" value="TMR41727.1"/>
    <property type="molecule type" value="Genomic_DNA"/>
</dbReference>
<dbReference type="AlphaFoldDB" id="A0A5S4H998"/>
<dbReference type="Proteomes" id="UP000305238">
    <property type="component" value="Unassembled WGS sequence"/>
</dbReference>